<name>A0A8X6QMP6_NEPPI</name>
<gene>
    <name evidence="1" type="ORF">NPIL_546941</name>
</gene>
<dbReference type="Proteomes" id="UP000887013">
    <property type="component" value="Unassembled WGS sequence"/>
</dbReference>
<proteinExistence type="predicted"/>
<comment type="caution">
    <text evidence="1">The sequence shown here is derived from an EMBL/GenBank/DDBJ whole genome shotgun (WGS) entry which is preliminary data.</text>
</comment>
<dbReference type="EMBL" id="BMAW01083358">
    <property type="protein sequence ID" value="GFU33392.1"/>
    <property type="molecule type" value="Genomic_DNA"/>
</dbReference>
<accession>A0A8X6QMP6</accession>
<organism evidence="1 2">
    <name type="scientific">Nephila pilipes</name>
    <name type="common">Giant wood spider</name>
    <name type="synonym">Nephila maculata</name>
    <dbReference type="NCBI Taxonomy" id="299642"/>
    <lineage>
        <taxon>Eukaryota</taxon>
        <taxon>Metazoa</taxon>
        <taxon>Ecdysozoa</taxon>
        <taxon>Arthropoda</taxon>
        <taxon>Chelicerata</taxon>
        <taxon>Arachnida</taxon>
        <taxon>Araneae</taxon>
        <taxon>Araneomorphae</taxon>
        <taxon>Entelegynae</taxon>
        <taxon>Araneoidea</taxon>
        <taxon>Nephilidae</taxon>
        <taxon>Nephila</taxon>
    </lineage>
</organism>
<sequence>MDPHAENSAKVMEVQDRKTICLLMEKHNIMIWYRLFAFRKILTLTAGIPDRGQEFFLHSQTTRLRVRVLERFQN</sequence>
<protein>
    <submittedName>
        <fullName evidence="1">Uncharacterized protein</fullName>
    </submittedName>
</protein>
<dbReference type="AlphaFoldDB" id="A0A8X6QMP6"/>
<reference evidence="1" key="1">
    <citation type="submission" date="2020-08" db="EMBL/GenBank/DDBJ databases">
        <title>Multicomponent nature underlies the extraordinary mechanical properties of spider dragline silk.</title>
        <authorList>
            <person name="Kono N."/>
            <person name="Nakamura H."/>
            <person name="Mori M."/>
            <person name="Yoshida Y."/>
            <person name="Ohtoshi R."/>
            <person name="Malay A.D."/>
            <person name="Moran D.A.P."/>
            <person name="Tomita M."/>
            <person name="Numata K."/>
            <person name="Arakawa K."/>
        </authorList>
    </citation>
    <scope>NUCLEOTIDE SEQUENCE</scope>
</reference>
<evidence type="ECO:0000313" key="1">
    <source>
        <dbReference type="EMBL" id="GFU33392.1"/>
    </source>
</evidence>
<evidence type="ECO:0000313" key="2">
    <source>
        <dbReference type="Proteomes" id="UP000887013"/>
    </source>
</evidence>
<keyword evidence="2" id="KW-1185">Reference proteome</keyword>